<evidence type="ECO:0000313" key="1">
    <source>
        <dbReference type="EMBL" id="XBO99649.1"/>
    </source>
</evidence>
<accession>A0AAU7LCN3</accession>
<protein>
    <submittedName>
        <fullName evidence="1">GGDEF domain-containing protein</fullName>
    </submittedName>
</protein>
<dbReference type="KEGG" id="achh:ABFG95_04010"/>
<dbReference type="InterPro" id="IPR043128">
    <property type="entry name" value="Rev_trsase/Diguanyl_cyclase"/>
</dbReference>
<dbReference type="AlphaFoldDB" id="A0AAU7LCN3"/>
<proteinExistence type="predicted"/>
<name>A0AAU7LCN3_9BURK</name>
<dbReference type="EMBL" id="CP157584">
    <property type="protein sequence ID" value="XBO99649.1"/>
    <property type="molecule type" value="Genomic_DNA"/>
</dbReference>
<dbReference type="RefSeq" id="WP_254601210.1">
    <property type="nucleotide sequence ID" value="NZ_CP157584.1"/>
</dbReference>
<organism evidence="1">
    <name type="scientific">Achromobacter sp. HNDS-1</name>
    <dbReference type="NCBI Taxonomy" id="3151598"/>
    <lineage>
        <taxon>Bacteria</taxon>
        <taxon>Pseudomonadati</taxon>
        <taxon>Pseudomonadota</taxon>
        <taxon>Betaproteobacteria</taxon>
        <taxon>Burkholderiales</taxon>
        <taxon>Alcaligenaceae</taxon>
        <taxon>Achromobacter</taxon>
    </lineage>
</organism>
<reference evidence="1" key="1">
    <citation type="submission" date="2024-05" db="EMBL/GenBank/DDBJ databases">
        <title>Transcriptome analysis of the degradation process of organic nitrogen by two heterotrophic nitrifying and aerobic denitrifying bacteria, Achromobacter sp. HNDS-1 and Enterobacter sp. HNDS-6.</title>
        <authorList>
            <person name="Huang Y."/>
        </authorList>
    </citation>
    <scope>NUCLEOTIDE SEQUENCE</scope>
    <source>
        <strain evidence="1">HNDS-1</strain>
    </source>
</reference>
<sequence length="81" mass="9255">MSFLGTALPPTLVCLILRRLTDELRTMATRDPLTSLMNRRSLMDDLEAHFRQRDIGYPHLRSWTSIASSRSTIPRATRPAT</sequence>
<dbReference type="Gene3D" id="3.30.70.270">
    <property type="match status" value="1"/>
</dbReference>
<gene>
    <name evidence="1" type="ORF">ABFG95_04010</name>
</gene>